<gene>
    <name evidence="2" type="ORF">SAMN04515674_109156</name>
</gene>
<evidence type="ECO:0000259" key="1">
    <source>
        <dbReference type="Pfam" id="PF18962"/>
    </source>
</evidence>
<dbReference type="Proteomes" id="UP000199306">
    <property type="component" value="Unassembled WGS sequence"/>
</dbReference>
<feature type="domain" description="Secretion system C-terminal sorting" evidence="1">
    <location>
        <begin position="1315"/>
        <end position="1389"/>
    </location>
</feature>
<dbReference type="Pfam" id="PF18962">
    <property type="entry name" value="Por_Secre_tail"/>
    <property type="match status" value="1"/>
</dbReference>
<proteinExistence type="predicted"/>
<keyword evidence="3" id="KW-1185">Reference proteome</keyword>
<accession>A0A1I5VJF9</accession>
<dbReference type="RefSeq" id="WP_092018175.1">
    <property type="nucleotide sequence ID" value="NZ_FOXH01000009.1"/>
</dbReference>
<dbReference type="STRING" id="1079859.SAMN04515674_109156"/>
<name>A0A1I5VJF9_9BACT</name>
<dbReference type="NCBIfam" id="TIGR04183">
    <property type="entry name" value="Por_Secre_tail"/>
    <property type="match status" value="1"/>
</dbReference>
<dbReference type="EMBL" id="FOXH01000009">
    <property type="protein sequence ID" value="SFQ07599.1"/>
    <property type="molecule type" value="Genomic_DNA"/>
</dbReference>
<dbReference type="InterPro" id="IPR026444">
    <property type="entry name" value="Secre_tail"/>
</dbReference>
<evidence type="ECO:0000313" key="2">
    <source>
        <dbReference type="EMBL" id="SFQ07599.1"/>
    </source>
</evidence>
<protein>
    <submittedName>
        <fullName evidence="2">Por secretion system C-terminal sorting domain-containing protein</fullName>
    </submittedName>
</protein>
<dbReference type="OrthoDB" id="9811934at2"/>
<evidence type="ECO:0000313" key="3">
    <source>
        <dbReference type="Proteomes" id="UP000199306"/>
    </source>
</evidence>
<organism evidence="2 3">
    <name type="scientific">Pseudarcicella hirudinis</name>
    <dbReference type="NCBI Taxonomy" id="1079859"/>
    <lineage>
        <taxon>Bacteria</taxon>
        <taxon>Pseudomonadati</taxon>
        <taxon>Bacteroidota</taxon>
        <taxon>Cytophagia</taxon>
        <taxon>Cytophagales</taxon>
        <taxon>Flectobacillaceae</taxon>
        <taxon>Pseudarcicella</taxon>
    </lineage>
</organism>
<sequence length="1391" mass="154503">MMKQLTSLLQVILCLGMLLPLPAIGQITVGSTSRTFSSLNPKNAKDAKMGTTGSDVQELNAMMLYYSVDGVAGYRNGGIYADNFGPGGKIELNVYLYNPMVTDGKGPKLYSCYSDHNSSSSLDYVEQARVIQIENPLDSMSLINVSESNMLMRLSSMQIYDPRACRAYKEKNTGNIIDVRRASSSLIALLKGGTACIKGARSVGYYFRGRYKIPAMVGGCIVNAIASSLFNKKLIGDFSLSDLEDKDEIECIETDSPFIKTIVEVTVTNATLKGIRLPCNKTNLTFSDLNNYFGSDDFQFKLLVNGTERINVNTADSNAEEILANVSLKLGDDVSIEYKSSLDNAPDIAGVPSVWPAAFAGDMMFHCNPNVQPGGPRPFIGYDSRVHTLMMRSRPSTQSELYPSWQKDMVQGLPRYRWSWTADRVMDGNVTKYTPSLTWPKCHLATTTNSDGSLTYLTRTGEGVASYTCKNMGTDSAPVYQRQDQKEGLNIQYLTYSNNWPWEPNVQGYDGVTKFMKGFDDDELAYFNTKYPKVTEDPNKSALTPCTTPGCQQSAGITKLEKLLWKTMPEGKDQNYNDYTGFPESGFAINDVVNAQRKFVLNKNFNAQASGRLYAGYEIQDRNTDWDHPDGNGPNVMHPGVIRIGGGSKTIVITMNVSSPLDSESIREIPRSLGFYEALVGESTPSYGETGVRYWLRGVANKTDAEKAKYTLVYSSMDRLGNITETSYSVKDQILTPYSTSGETSWQQWVNKKGTGGINLDKPAYGWLTAYYQRTSTSQKVPVAGKELSGIFLLFCGIEKMNGQAFPEGPGQGTGIFQEEYRQASGGDFTTARQFGSSTKYINKFDRSYIVNTNTALTFTALDGDPFMFDNNDEEWYLSNRSMAKRVRDYLLDGSYSIGTYGEKVKSSTPNATKAYLQYYLKPLNSDGSDNTNTYTLIGSGATGTVSGVSTISTLKKTLTCTFTTAGYYALKVVYRNGSELYRKIKVVDYSNNEKGLVAVPRNLSDNEARWLGISSANKTNYWVYGLQDLQSKYRYQDGFRATVNDETGEGRNYYDAAGYPKPNRWSKTNDYADEYTWKYLPMRGSETTVSPVSEVGTYVNGYDGLVRRAWFWNDWALHYSSNWLNINKNSIGQQGLPPYVYSSSVKRIVNPSDLDQYNNYIQNTLFNTSTYASQLSAPWQFVIPLLSYTDYYGIRARTNPSCIYDLAKVFSATNGAFTGTPPNPANPENIQAPDYTDDYKDQQDFYNDIRFKRKLIVSNQTAGLLSSPGNVVKVYQNNPANSSTSTLVATYTSTLSGSREAAEEGPELAMEVAPNPSYNGALMVFLSKKVSGEVHFELLDLLGRKALVHTDIADSADQFTIKTKDLATGMYIIKAIINNSHFTKKVVINN</sequence>
<reference evidence="2 3" key="1">
    <citation type="submission" date="2016-10" db="EMBL/GenBank/DDBJ databases">
        <authorList>
            <person name="de Groot N.N."/>
        </authorList>
    </citation>
    <scope>NUCLEOTIDE SEQUENCE [LARGE SCALE GENOMIC DNA]</scope>
    <source>
        <strain evidence="3">E92,LMG 26720,CCM 7988</strain>
    </source>
</reference>